<dbReference type="InterPro" id="IPR027417">
    <property type="entry name" value="P-loop_NTPase"/>
</dbReference>
<dbReference type="RefSeq" id="WP_020952421.1">
    <property type="nucleotide sequence ID" value="NC_022049.1"/>
</dbReference>
<dbReference type="EMBL" id="CP006652">
    <property type="protein sequence ID" value="AGT10937.1"/>
    <property type="molecule type" value="Genomic_DNA"/>
</dbReference>
<dbReference type="Pfam" id="PF00005">
    <property type="entry name" value="ABC_tran"/>
    <property type="match status" value="1"/>
</dbReference>
<evidence type="ECO:0000313" key="7">
    <source>
        <dbReference type="EMBL" id="AGT10937.1"/>
    </source>
</evidence>
<evidence type="ECO:0000256" key="4">
    <source>
        <dbReference type="ARBA" id="ARBA00022741"/>
    </source>
</evidence>
<dbReference type="SMART" id="SM00382">
    <property type="entry name" value="AAA"/>
    <property type="match status" value="1"/>
</dbReference>
<keyword evidence="4" id="KW-0547">Nucleotide-binding</keyword>
<evidence type="ECO:0000256" key="1">
    <source>
        <dbReference type="ARBA" id="ARBA00005417"/>
    </source>
</evidence>
<gene>
    <name evidence="7" type="ORF">JCM7686_pAMI4p247</name>
</gene>
<keyword evidence="7" id="KW-0614">Plasmid</keyword>
<dbReference type="PROSITE" id="PS50893">
    <property type="entry name" value="ABC_TRANSPORTER_2"/>
    <property type="match status" value="1"/>
</dbReference>
<dbReference type="Gene3D" id="3.40.50.300">
    <property type="entry name" value="P-loop containing nucleotide triphosphate hydrolases"/>
    <property type="match status" value="1"/>
</dbReference>
<feature type="domain" description="ABC transporter" evidence="6">
    <location>
        <begin position="33"/>
        <end position="265"/>
    </location>
</feature>
<dbReference type="Proteomes" id="UP000015480">
    <property type="component" value="Plasmid pAMI4"/>
</dbReference>
<proteinExistence type="inferred from homology"/>
<evidence type="ECO:0000256" key="5">
    <source>
        <dbReference type="ARBA" id="ARBA00022840"/>
    </source>
</evidence>
<dbReference type="InterPro" id="IPR003593">
    <property type="entry name" value="AAA+_ATPase"/>
</dbReference>
<dbReference type="HOGENOM" id="CLU_000604_1_2_5"/>
<evidence type="ECO:0000256" key="3">
    <source>
        <dbReference type="ARBA" id="ARBA00022458"/>
    </source>
</evidence>
<keyword evidence="5" id="KW-0067">ATP-binding</keyword>
<dbReference type="PROSITE" id="PS00211">
    <property type="entry name" value="ABC_TRANSPORTER_1"/>
    <property type="match status" value="1"/>
</dbReference>
<dbReference type="InterPro" id="IPR050763">
    <property type="entry name" value="ABC_transporter_ATP-binding"/>
</dbReference>
<dbReference type="eggNOG" id="COG1131">
    <property type="taxonomic scope" value="Bacteria"/>
</dbReference>
<keyword evidence="3" id="KW-0536">Nodulation</keyword>
<accession>S5Y067</accession>
<dbReference type="InterPro" id="IPR017871">
    <property type="entry name" value="ABC_transporter-like_CS"/>
</dbReference>
<dbReference type="KEGG" id="pami:JCM7686_pAMI4p247"/>
<dbReference type="GO" id="GO:0016887">
    <property type="term" value="F:ATP hydrolysis activity"/>
    <property type="evidence" value="ECO:0007669"/>
    <property type="project" value="InterPro"/>
</dbReference>
<dbReference type="PATRIC" id="fig|1367847.3.peg.3889"/>
<dbReference type="OrthoDB" id="9778547at2"/>
<evidence type="ECO:0000259" key="6">
    <source>
        <dbReference type="PROSITE" id="PS50893"/>
    </source>
</evidence>
<dbReference type="SUPFAM" id="SSF52540">
    <property type="entry name" value="P-loop containing nucleoside triphosphate hydrolases"/>
    <property type="match status" value="1"/>
</dbReference>
<dbReference type="AlphaFoldDB" id="S5Y067"/>
<dbReference type="PANTHER" id="PTHR42711:SF5">
    <property type="entry name" value="ABC TRANSPORTER ATP-BINDING PROTEIN NATA"/>
    <property type="match status" value="1"/>
</dbReference>
<organism evidence="7 8">
    <name type="scientific">Paracoccus aminophilus JCM 7686</name>
    <dbReference type="NCBI Taxonomy" id="1367847"/>
    <lineage>
        <taxon>Bacteria</taxon>
        <taxon>Pseudomonadati</taxon>
        <taxon>Pseudomonadota</taxon>
        <taxon>Alphaproteobacteria</taxon>
        <taxon>Rhodobacterales</taxon>
        <taxon>Paracoccaceae</taxon>
        <taxon>Paracoccus</taxon>
    </lineage>
</organism>
<dbReference type="GO" id="GO:0005524">
    <property type="term" value="F:ATP binding"/>
    <property type="evidence" value="ECO:0007669"/>
    <property type="project" value="UniProtKB-KW"/>
</dbReference>
<keyword evidence="8" id="KW-1185">Reference proteome</keyword>
<keyword evidence="2" id="KW-0813">Transport</keyword>
<evidence type="ECO:0000313" key="8">
    <source>
        <dbReference type="Proteomes" id="UP000015480"/>
    </source>
</evidence>
<dbReference type="PANTHER" id="PTHR42711">
    <property type="entry name" value="ABC TRANSPORTER ATP-BINDING PROTEIN"/>
    <property type="match status" value="1"/>
</dbReference>
<name>S5Y067_PARAH</name>
<dbReference type="InterPro" id="IPR003439">
    <property type="entry name" value="ABC_transporter-like_ATP-bd"/>
</dbReference>
<geneLocation type="plasmid" evidence="7 8">
    <name>pAMI4</name>
</geneLocation>
<evidence type="ECO:0000256" key="2">
    <source>
        <dbReference type="ARBA" id="ARBA00022448"/>
    </source>
</evidence>
<reference evidence="7 8" key="1">
    <citation type="journal article" date="2014" name="BMC Genomics">
        <title>Architecture and functions of a multipartite genome of the methylotrophic bacterium Paracoccus aminophilus JCM 7686, containing primary and secondary chromids.</title>
        <authorList>
            <person name="Dziewit L."/>
            <person name="Czarnecki J."/>
            <person name="Wibberg D."/>
            <person name="Radlinska M."/>
            <person name="Mrozek P."/>
            <person name="Szymczak M."/>
            <person name="Schluter A."/>
            <person name="Puhler A."/>
            <person name="Bartosik D."/>
        </authorList>
    </citation>
    <scope>NUCLEOTIDE SEQUENCE [LARGE SCALE GENOMIC DNA]</scope>
    <source>
        <strain evidence="7">JCM 7686</strain>
        <plasmid evidence="8">Plasmid pAMI4</plasmid>
    </source>
</reference>
<comment type="similarity">
    <text evidence="1">Belongs to the ABC transporter superfamily.</text>
</comment>
<protein>
    <submittedName>
        <fullName evidence="7">ABC-type multidrug transport system, ATPase component</fullName>
    </submittedName>
</protein>
<sequence length="339" mass="37499">MTPRTGLSTLAYSAPHIQDSESLAATENRPFAIKTSNLFKTYRNGGKVVDALGGVELAVERGEFIGVLGPNGAGKTSLIEILEGIRQPDQGEVEVLGTKVQDQKAMQKVRARIGIALQHSVLPPLTTVAELLSFQRGLYDSKVDPEMIMDLVGLSDQRAKRVGGLSGGQQQRVAIAMALMGDPDLMFLDEPTSQLDPHARLALWEILYAQRNRRNTSVLITTHQMEEAQRICDRVLIIDKGKIIAEGAPNDLIRRHFRHRRVYFVTAGDVQIETSQSDHQVIQLRDGRAQHQILSSAPLEMLAEMSARYGDKLTEVSIAEPTLEDLFLKLTPHAARRVQ</sequence>